<dbReference type="InterPro" id="IPR004839">
    <property type="entry name" value="Aminotransferase_I/II_large"/>
</dbReference>
<reference evidence="13 14" key="2">
    <citation type="journal article" date="2012" name="Stand. Genomic Sci.">
        <title>Genome sequence of the moderately thermophilic, amino-acid-degrading and sulfur-reducing bacterium Thermovirga lienii type strain (Cas60314(T)).</title>
        <authorList>
            <person name="Goker M."/>
            <person name="Saunders E."/>
            <person name="Lapidus A."/>
            <person name="Nolan M."/>
            <person name="Lucas S."/>
            <person name="Hammon N."/>
            <person name="Deshpande S."/>
            <person name="Cheng J.F."/>
            <person name="Han C."/>
            <person name="Tapia R."/>
            <person name="Goodwin L.A."/>
            <person name="Pitluck S."/>
            <person name="Liolios K."/>
            <person name="Mavromatis K."/>
            <person name="Pagani I."/>
            <person name="Ivanova N."/>
            <person name="Mikhailova N."/>
            <person name="Pati A."/>
            <person name="Chen A."/>
            <person name="Palaniappan K."/>
            <person name="Land M."/>
            <person name="Chang Y.J."/>
            <person name="Jeffries C.D."/>
            <person name="Brambilla E.M."/>
            <person name="Rohde M."/>
            <person name="Spring S."/>
            <person name="Detter J.C."/>
            <person name="Woyke T."/>
            <person name="Bristow J."/>
            <person name="Eisen J.A."/>
            <person name="Markowitz V."/>
            <person name="Hugenholtz P."/>
            <person name="Kyrpides N.C."/>
            <person name="Klenk H.P."/>
        </authorList>
    </citation>
    <scope>NUCLEOTIDE SEQUENCE [LARGE SCALE GENOMIC DNA]</scope>
    <source>
        <strain evidence="14">ATCC BAA-1197 / DSM 17291 / Cas60314</strain>
    </source>
</reference>
<evidence type="ECO:0000259" key="12">
    <source>
        <dbReference type="Pfam" id="PF00155"/>
    </source>
</evidence>
<evidence type="ECO:0000313" key="14">
    <source>
        <dbReference type="Proteomes" id="UP000005868"/>
    </source>
</evidence>
<keyword evidence="5 11" id="KW-0032">Aminotransferase</keyword>
<evidence type="ECO:0000256" key="4">
    <source>
        <dbReference type="ARBA" id="ARBA00011738"/>
    </source>
</evidence>
<evidence type="ECO:0000256" key="2">
    <source>
        <dbReference type="ARBA" id="ARBA00005011"/>
    </source>
</evidence>
<evidence type="ECO:0000256" key="6">
    <source>
        <dbReference type="ARBA" id="ARBA00022605"/>
    </source>
</evidence>
<gene>
    <name evidence="11" type="primary">hisC</name>
    <name evidence="13" type="ordered locus">Tlie_1054</name>
</gene>
<dbReference type="Pfam" id="PF00155">
    <property type="entry name" value="Aminotran_1_2"/>
    <property type="match status" value="1"/>
</dbReference>
<dbReference type="OrthoDB" id="9813612at2"/>
<dbReference type="InterPro" id="IPR015422">
    <property type="entry name" value="PyrdxlP-dep_Trfase_small"/>
</dbReference>
<dbReference type="HOGENOM" id="CLU_017584_3_3_0"/>
<evidence type="ECO:0000256" key="8">
    <source>
        <dbReference type="ARBA" id="ARBA00022898"/>
    </source>
</evidence>
<evidence type="ECO:0000256" key="5">
    <source>
        <dbReference type="ARBA" id="ARBA00022576"/>
    </source>
</evidence>
<keyword evidence="6 11" id="KW-0028">Amino-acid biosynthesis</keyword>
<dbReference type="NCBIfam" id="TIGR01141">
    <property type="entry name" value="hisC"/>
    <property type="match status" value="1"/>
</dbReference>
<evidence type="ECO:0000256" key="7">
    <source>
        <dbReference type="ARBA" id="ARBA00022679"/>
    </source>
</evidence>
<dbReference type="PANTHER" id="PTHR43643">
    <property type="entry name" value="HISTIDINOL-PHOSPHATE AMINOTRANSFERASE 2"/>
    <property type="match status" value="1"/>
</dbReference>
<dbReference type="EMBL" id="CP003096">
    <property type="protein sequence ID" value="AER66787.1"/>
    <property type="molecule type" value="Genomic_DNA"/>
</dbReference>
<organism evidence="13 14">
    <name type="scientific">Thermovirga lienii (strain ATCC BAA-1197 / DSM 17291 / Cas60314)</name>
    <dbReference type="NCBI Taxonomy" id="580340"/>
    <lineage>
        <taxon>Bacteria</taxon>
        <taxon>Thermotogati</taxon>
        <taxon>Synergistota</taxon>
        <taxon>Synergistia</taxon>
        <taxon>Synergistales</taxon>
        <taxon>Thermovirgaceae</taxon>
        <taxon>Thermovirga</taxon>
    </lineage>
</organism>
<dbReference type="AlphaFoldDB" id="G7VA87"/>
<keyword evidence="14" id="KW-1185">Reference proteome</keyword>
<comment type="similarity">
    <text evidence="3 11">Belongs to the class-II pyridoxal-phosphate-dependent aminotransferase family. Histidinol-phosphate aminotransferase subfamily.</text>
</comment>
<evidence type="ECO:0000256" key="11">
    <source>
        <dbReference type="HAMAP-Rule" id="MF_01023"/>
    </source>
</evidence>
<dbReference type="Gene3D" id="3.40.640.10">
    <property type="entry name" value="Type I PLP-dependent aspartate aminotransferase-like (Major domain)"/>
    <property type="match status" value="1"/>
</dbReference>
<comment type="catalytic activity">
    <reaction evidence="10 11">
        <text>L-histidinol phosphate + 2-oxoglutarate = 3-(imidazol-4-yl)-2-oxopropyl phosphate + L-glutamate</text>
        <dbReference type="Rhea" id="RHEA:23744"/>
        <dbReference type="ChEBI" id="CHEBI:16810"/>
        <dbReference type="ChEBI" id="CHEBI:29985"/>
        <dbReference type="ChEBI" id="CHEBI:57766"/>
        <dbReference type="ChEBI" id="CHEBI:57980"/>
        <dbReference type="EC" id="2.6.1.9"/>
    </reaction>
</comment>
<evidence type="ECO:0000313" key="13">
    <source>
        <dbReference type="EMBL" id="AER66787.1"/>
    </source>
</evidence>
<dbReference type="GO" id="GO:0004400">
    <property type="term" value="F:histidinol-phosphate transaminase activity"/>
    <property type="evidence" value="ECO:0007669"/>
    <property type="project" value="UniProtKB-UniRule"/>
</dbReference>
<name>G7VA87_THELD</name>
<dbReference type="PANTHER" id="PTHR43643:SF6">
    <property type="entry name" value="HISTIDINOL-PHOSPHATE AMINOTRANSFERASE"/>
    <property type="match status" value="1"/>
</dbReference>
<dbReference type="InterPro" id="IPR015421">
    <property type="entry name" value="PyrdxlP-dep_Trfase_major"/>
</dbReference>
<dbReference type="GO" id="GO:0000105">
    <property type="term" value="P:L-histidine biosynthetic process"/>
    <property type="evidence" value="ECO:0007669"/>
    <property type="project" value="UniProtKB-UniRule"/>
</dbReference>
<dbReference type="SUPFAM" id="SSF53383">
    <property type="entry name" value="PLP-dependent transferases"/>
    <property type="match status" value="1"/>
</dbReference>
<comment type="cofactor">
    <cofactor evidence="1 11">
        <name>pyridoxal 5'-phosphate</name>
        <dbReference type="ChEBI" id="CHEBI:597326"/>
    </cofactor>
</comment>
<keyword evidence="8 11" id="KW-0663">Pyridoxal phosphate</keyword>
<dbReference type="InterPro" id="IPR015424">
    <property type="entry name" value="PyrdxlP-dep_Trfase"/>
</dbReference>
<comment type="subunit">
    <text evidence="4 11">Homodimer.</text>
</comment>
<dbReference type="UniPathway" id="UPA00031">
    <property type="reaction ID" value="UER00012"/>
</dbReference>
<dbReference type="GO" id="GO:0030170">
    <property type="term" value="F:pyridoxal phosphate binding"/>
    <property type="evidence" value="ECO:0007669"/>
    <property type="project" value="InterPro"/>
</dbReference>
<feature type="domain" description="Aminotransferase class I/classII large" evidence="12">
    <location>
        <begin position="34"/>
        <end position="357"/>
    </location>
</feature>
<dbReference type="Proteomes" id="UP000005868">
    <property type="component" value="Chromosome"/>
</dbReference>
<dbReference type="InterPro" id="IPR050106">
    <property type="entry name" value="HistidinolP_aminotransfase"/>
</dbReference>
<keyword evidence="9 11" id="KW-0368">Histidine biosynthesis</keyword>
<dbReference type="STRING" id="580340.Tlie_1054"/>
<evidence type="ECO:0000256" key="9">
    <source>
        <dbReference type="ARBA" id="ARBA00023102"/>
    </source>
</evidence>
<keyword evidence="7 11" id="KW-0808">Transferase</keyword>
<dbReference type="HAMAP" id="MF_01023">
    <property type="entry name" value="HisC_aminotrans_2"/>
    <property type="match status" value="1"/>
</dbReference>
<dbReference type="CDD" id="cd00609">
    <property type="entry name" value="AAT_like"/>
    <property type="match status" value="1"/>
</dbReference>
<feature type="modified residue" description="N6-(pyridoxal phosphate)lysine" evidence="11">
    <location>
        <position position="228"/>
    </location>
</feature>
<proteinExistence type="inferred from homology"/>
<reference evidence="14" key="1">
    <citation type="submission" date="2011-10" db="EMBL/GenBank/DDBJ databases">
        <title>The complete genome of chromosome of Thermovirga lienii DSM 17291.</title>
        <authorList>
            <consortium name="US DOE Joint Genome Institute (JGI-PGF)"/>
            <person name="Lucas S."/>
            <person name="Copeland A."/>
            <person name="Lapidus A."/>
            <person name="Glavina del Rio T."/>
            <person name="Dalin E."/>
            <person name="Tice H."/>
            <person name="Bruce D."/>
            <person name="Goodwin L."/>
            <person name="Pitluck S."/>
            <person name="Peters L."/>
            <person name="Mikhailova N."/>
            <person name="Saunders E."/>
            <person name="Kyrpides N."/>
            <person name="Mavromatis K."/>
            <person name="Ivanova N."/>
            <person name="Last F.I."/>
            <person name="Brettin T."/>
            <person name="Detter J.C."/>
            <person name="Han C."/>
            <person name="Larimer F."/>
            <person name="Land M."/>
            <person name="Hauser L."/>
            <person name="Markowitz V."/>
            <person name="Cheng J.-F."/>
            <person name="Hugenholtz P."/>
            <person name="Woyke T."/>
            <person name="Wu D."/>
            <person name="Spring S."/>
            <person name="Schroeder M."/>
            <person name="Brambilla E.-M."/>
            <person name="Klenk H.-P."/>
            <person name="Eisen J.A."/>
        </authorList>
    </citation>
    <scope>NUCLEOTIDE SEQUENCE [LARGE SCALE GENOMIC DNA]</scope>
    <source>
        <strain evidence="14">ATCC BAA-1197 / DSM 17291 / Cas60314</strain>
    </source>
</reference>
<dbReference type="InterPro" id="IPR005861">
    <property type="entry name" value="HisP_aminotrans"/>
</dbReference>
<protein>
    <recommendedName>
        <fullName evidence="11">Histidinol-phosphate aminotransferase</fullName>
        <ecNumber evidence="11">2.6.1.9</ecNumber>
    </recommendedName>
    <alternativeName>
        <fullName evidence="11">Imidazole acetol-phosphate transaminase</fullName>
    </alternativeName>
</protein>
<evidence type="ECO:0000256" key="1">
    <source>
        <dbReference type="ARBA" id="ARBA00001933"/>
    </source>
</evidence>
<dbReference type="Gene3D" id="3.90.1150.10">
    <property type="entry name" value="Aspartate Aminotransferase, domain 1"/>
    <property type="match status" value="1"/>
</dbReference>
<dbReference type="EC" id="2.6.1.9" evidence="11"/>
<dbReference type="KEGG" id="tli:Tlie_1054"/>
<dbReference type="eggNOG" id="COG0079">
    <property type="taxonomic scope" value="Bacteria"/>
</dbReference>
<evidence type="ECO:0000256" key="3">
    <source>
        <dbReference type="ARBA" id="ARBA00007970"/>
    </source>
</evidence>
<sequence>MWLKKVVREDLKSVGKYRYGKPIEELQRELGFEKIVKLCSNENPWPLPDSVKEAIIKGTSKVHRYPDPGSYLLRKRVAAKWGVSPQEVIIGAGTEGILHSLFHAIINPGEEILLPTPTYPLYKLAAIAASAKCVEVNAKDEDYWAIEDLISHCSENTKALVICNPNNPTGKMLKRSEMLKLALELENRGILLIVDEAYAEYVEDAAYLAGVELFRQVGRVVVIRTFSKIYGLAALRVAYAIAPKVIVDAYDKTHPVFEVNSIAQKAAAAALMEEEYIKEVRLKTIAERKRILDSLMELGMQTVNTCANFLLIKHAKSDLIYDLLLKEGVIVRKGSDLGLPGHLRVSIGLPEENDKFLTSLKKVLTSVEL</sequence>
<accession>G7VA87</accession>
<evidence type="ECO:0000256" key="10">
    <source>
        <dbReference type="ARBA" id="ARBA00047481"/>
    </source>
</evidence>
<comment type="pathway">
    <text evidence="2 11">Amino-acid biosynthesis; L-histidine biosynthesis; L-histidine from 5-phospho-alpha-D-ribose 1-diphosphate: step 7/9.</text>
</comment>